<reference evidence="2 3" key="1">
    <citation type="journal article" date="2014" name="Genome Biol. Evol.">
        <title>The genome of the myxosporean Thelohanellus kitauei shows adaptations to nutrient acquisition within its fish host.</title>
        <authorList>
            <person name="Yang Y."/>
            <person name="Xiong J."/>
            <person name="Zhou Z."/>
            <person name="Huo F."/>
            <person name="Miao W."/>
            <person name="Ran C."/>
            <person name="Liu Y."/>
            <person name="Zhang J."/>
            <person name="Feng J."/>
            <person name="Wang M."/>
            <person name="Wang M."/>
            <person name="Wang L."/>
            <person name="Yao B."/>
        </authorList>
    </citation>
    <scope>NUCLEOTIDE SEQUENCE [LARGE SCALE GENOMIC DNA]</scope>
    <source>
        <strain evidence="2">Wuqing</strain>
    </source>
</reference>
<evidence type="ECO:0000256" key="1">
    <source>
        <dbReference type="SAM" id="Phobius"/>
    </source>
</evidence>
<keyword evidence="1" id="KW-1133">Transmembrane helix</keyword>
<feature type="transmembrane region" description="Helical" evidence="1">
    <location>
        <begin position="47"/>
        <end position="71"/>
    </location>
</feature>
<sequence>MLIFGFISSLCVLALLGLKIYKLMNFDKKKEIKKSAGNDKKSILGNIYDVLGIVLLVSDDIMSFVFISYIFAVYNGPTGYGCLECLLQVTTCQKESQYIAIISQSKLR</sequence>
<dbReference type="Proteomes" id="UP000031668">
    <property type="component" value="Unassembled WGS sequence"/>
</dbReference>
<gene>
    <name evidence="2" type="ORF">RF11_07326</name>
</gene>
<keyword evidence="1" id="KW-0812">Transmembrane</keyword>
<feature type="transmembrane region" description="Helical" evidence="1">
    <location>
        <begin position="6"/>
        <end position="26"/>
    </location>
</feature>
<keyword evidence="3" id="KW-1185">Reference proteome</keyword>
<name>A0A0C2IQH0_THEKT</name>
<keyword evidence="1" id="KW-0472">Membrane</keyword>
<evidence type="ECO:0000313" key="2">
    <source>
        <dbReference type="EMBL" id="KII67699.1"/>
    </source>
</evidence>
<protein>
    <submittedName>
        <fullName evidence="2">Uncharacterized protein</fullName>
    </submittedName>
</protein>
<dbReference type="AlphaFoldDB" id="A0A0C2IQH0"/>
<dbReference type="OrthoDB" id="10587251at2759"/>
<organism evidence="2 3">
    <name type="scientific">Thelohanellus kitauei</name>
    <name type="common">Myxosporean</name>
    <dbReference type="NCBI Taxonomy" id="669202"/>
    <lineage>
        <taxon>Eukaryota</taxon>
        <taxon>Metazoa</taxon>
        <taxon>Cnidaria</taxon>
        <taxon>Myxozoa</taxon>
        <taxon>Myxosporea</taxon>
        <taxon>Bivalvulida</taxon>
        <taxon>Platysporina</taxon>
        <taxon>Myxobolidae</taxon>
        <taxon>Thelohanellus</taxon>
    </lineage>
</organism>
<proteinExistence type="predicted"/>
<evidence type="ECO:0000313" key="3">
    <source>
        <dbReference type="Proteomes" id="UP000031668"/>
    </source>
</evidence>
<accession>A0A0C2IQH0</accession>
<comment type="caution">
    <text evidence="2">The sequence shown here is derived from an EMBL/GenBank/DDBJ whole genome shotgun (WGS) entry which is preliminary data.</text>
</comment>
<dbReference type="EMBL" id="JWZT01003122">
    <property type="protein sequence ID" value="KII67699.1"/>
    <property type="molecule type" value="Genomic_DNA"/>
</dbReference>